<dbReference type="PANTHER" id="PTHR33122:SF65">
    <property type="entry name" value="INHIBITOR_LIPID-TRANSFER PROTEIN_SEED STORAGE 2S ALBUMIN SUPERFAMILY PROTEIN, PUTATIVE-RELATED"/>
    <property type="match status" value="1"/>
</dbReference>
<keyword evidence="3" id="KW-1185">Reference proteome</keyword>
<protein>
    <recommendedName>
        <fullName evidence="1">Bifunctional inhibitor/plant lipid transfer protein/seed storage helical domain-containing protein</fullName>
    </recommendedName>
</protein>
<dbReference type="InterPro" id="IPR039265">
    <property type="entry name" value="DIR1-like"/>
</dbReference>
<proteinExistence type="predicted"/>
<organism evidence="2 3">
    <name type="scientific">Gossypium arboreum</name>
    <name type="common">Tree cotton</name>
    <name type="synonym">Gossypium nanking</name>
    <dbReference type="NCBI Taxonomy" id="29729"/>
    <lineage>
        <taxon>Eukaryota</taxon>
        <taxon>Viridiplantae</taxon>
        <taxon>Streptophyta</taxon>
        <taxon>Embryophyta</taxon>
        <taxon>Tracheophyta</taxon>
        <taxon>Spermatophyta</taxon>
        <taxon>Magnoliopsida</taxon>
        <taxon>eudicotyledons</taxon>
        <taxon>Gunneridae</taxon>
        <taxon>Pentapetalae</taxon>
        <taxon>rosids</taxon>
        <taxon>malvids</taxon>
        <taxon>Malvales</taxon>
        <taxon>Malvaceae</taxon>
        <taxon>Malvoideae</taxon>
        <taxon>Gossypium</taxon>
    </lineage>
</organism>
<accession>A0ABR0NKK2</accession>
<dbReference type="EMBL" id="JARKNE010000010">
    <property type="protein sequence ID" value="KAK5795540.1"/>
    <property type="molecule type" value="Genomic_DNA"/>
</dbReference>
<dbReference type="PANTHER" id="PTHR33122">
    <property type="entry name" value="LIPID BINDING PROTEIN-RELATED"/>
    <property type="match status" value="1"/>
</dbReference>
<dbReference type="Pfam" id="PF14368">
    <property type="entry name" value="LTP_2"/>
    <property type="match status" value="1"/>
</dbReference>
<dbReference type="InterPro" id="IPR016140">
    <property type="entry name" value="Bifunc_inhib/LTP/seed_store"/>
</dbReference>
<evidence type="ECO:0000259" key="1">
    <source>
        <dbReference type="Pfam" id="PF14368"/>
    </source>
</evidence>
<reference evidence="2 3" key="1">
    <citation type="submission" date="2023-03" db="EMBL/GenBank/DDBJ databases">
        <title>WGS of Gossypium arboreum.</title>
        <authorList>
            <person name="Yu D."/>
        </authorList>
    </citation>
    <scope>NUCLEOTIDE SEQUENCE [LARGE SCALE GENOMIC DNA]</scope>
    <source>
        <tissue evidence="2">Leaf</tissue>
    </source>
</reference>
<dbReference type="SUPFAM" id="SSF47699">
    <property type="entry name" value="Bifunctional inhibitor/lipid-transfer protein/seed storage 2S albumin"/>
    <property type="match status" value="1"/>
</dbReference>
<gene>
    <name evidence="2" type="ORF">PVK06_036809</name>
</gene>
<comment type="caution">
    <text evidence="2">The sequence shown here is derived from an EMBL/GenBank/DDBJ whole genome shotgun (WGS) entry which is preliminary data.</text>
</comment>
<feature type="domain" description="Bifunctional inhibitor/plant lipid transfer protein/seed storage helical" evidence="1">
    <location>
        <begin position="63"/>
        <end position="140"/>
    </location>
</feature>
<dbReference type="Proteomes" id="UP001358586">
    <property type="component" value="Chromosome 10"/>
</dbReference>
<sequence>MSSKVSCCRHFVQPCRRLPSHFSPSQPPPPLASLSLLTIDLIGISSNICGFNRVDAMSKYYSHCRKHEIEKEAQKLFPCGYAAKFIRAPVSEHCCAVMEKKLDNPNCVCGLFFSRMAHKAGFRPEVTLTIPKRCNIALRPVGQLFTRRLFIYLCMKRMISKCSFYTTVEQLNTSWRRVQILMANRSYHIRPEMDDTAMYSV</sequence>
<dbReference type="InterPro" id="IPR036312">
    <property type="entry name" value="Bifun_inhib/LTP/seed_sf"/>
</dbReference>
<evidence type="ECO:0000313" key="2">
    <source>
        <dbReference type="EMBL" id="KAK5795540.1"/>
    </source>
</evidence>
<dbReference type="Gene3D" id="1.10.110.10">
    <property type="entry name" value="Plant lipid-transfer and hydrophobic proteins"/>
    <property type="match status" value="1"/>
</dbReference>
<evidence type="ECO:0000313" key="3">
    <source>
        <dbReference type="Proteomes" id="UP001358586"/>
    </source>
</evidence>
<name>A0ABR0NKK2_GOSAR</name>